<dbReference type="Gene3D" id="3.40.50.360">
    <property type="match status" value="1"/>
</dbReference>
<keyword evidence="5" id="KW-0472">Membrane</keyword>
<dbReference type="InterPro" id="IPR005625">
    <property type="entry name" value="PepSY-ass_TM"/>
</dbReference>
<keyword evidence="5" id="KW-0812">Transmembrane</keyword>
<evidence type="ECO:0000313" key="8">
    <source>
        <dbReference type="EMBL" id="TDP86266.1"/>
    </source>
</evidence>
<evidence type="ECO:0000256" key="3">
    <source>
        <dbReference type="ARBA" id="ARBA00022982"/>
    </source>
</evidence>
<dbReference type="Gene3D" id="2.40.30.10">
    <property type="entry name" value="Translation factors"/>
    <property type="match status" value="1"/>
</dbReference>
<keyword evidence="3" id="KW-0813">Transport</keyword>
<dbReference type="PROSITE" id="PS51384">
    <property type="entry name" value="FAD_FR"/>
    <property type="match status" value="1"/>
</dbReference>
<dbReference type="EMBL" id="SNXY01000006">
    <property type="protein sequence ID" value="TDP86266.1"/>
    <property type="molecule type" value="Genomic_DNA"/>
</dbReference>
<proteinExistence type="predicted"/>
<accession>A0A4R6RKQ4</accession>
<dbReference type="InterPro" id="IPR017938">
    <property type="entry name" value="Riboflavin_synthase-like_b-brl"/>
</dbReference>
<dbReference type="OrthoDB" id="9816402at2"/>
<dbReference type="SUPFAM" id="SSF52218">
    <property type="entry name" value="Flavoproteins"/>
    <property type="match status" value="1"/>
</dbReference>
<dbReference type="InterPro" id="IPR001094">
    <property type="entry name" value="Flavdoxin-like"/>
</dbReference>
<gene>
    <name evidence="8" type="ORF">EDD54_0135</name>
</gene>
<feature type="transmembrane region" description="Helical" evidence="5">
    <location>
        <begin position="123"/>
        <end position="144"/>
    </location>
</feature>
<dbReference type="Pfam" id="PF00175">
    <property type="entry name" value="NAD_binding_1"/>
    <property type="match status" value="1"/>
</dbReference>
<evidence type="ECO:0000259" key="7">
    <source>
        <dbReference type="PROSITE" id="PS51384"/>
    </source>
</evidence>
<dbReference type="Pfam" id="PF00258">
    <property type="entry name" value="Flavodoxin_1"/>
    <property type="match status" value="1"/>
</dbReference>
<dbReference type="CDD" id="cd06201">
    <property type="entry name" value="SiR_like2"/>
    <property type="match status" value="1"/>
</dbReference>
<evidence type="ECO:0000256" key="1">
    <source>
        <dbReference type="ARBA" id="ARBA00022630"/>
    </source>
</evidence>
<dbReference type="AlphaFoldDB" id="A0A4R6RKQ4"/>
<dbReference type="Gene3D" id="3.40.50.80">
    <property type="entry name" value="Nucleotide-binding domain of ferredoxin-NADP reductase (FNR) module"/>
    <property type="match status" value="1"/>
</dbReference>
<feature type="domain" description="Flavodoxin-like" evidence="6">
    <location>
        <begin position="334"/>
        <end position="468"/>
    </location>
</feature>
<protein>
    <recommendedName>
        <fullName evidence="4">NADPH--hemoprotein reductase</fullName>
        <ecNumber evidence="4">1.6.2.4</ecNumber>
    </recommendedName>
</protein>
<dbReference type="InterPro" id="IPR039261">
    <property type="entry name" value="FNR_nucleotide-bd"/>
</dbReference>
<dbReference type="PANTHER" id="PTHR19384:SF17">
    <property type="entry name" value="NADPH--CYTOCHROME P450 REDUCTASE"/>
    <property type="match status" value="1"/>
</dbReference>
<keyword evidence="3" id="KW-0249">Electron transport</keyword>
<dbReference type="SUPFAM" id="SSF52343">
    <property type="entry name" value="Ferredoxin reductase-like, C-terminal NADP-linked domain"/>
    <property type="match status" value="1"/>
</dbReference>
<dbReference type="PRINTS" id="PR00369">
    <property type="entry name" value="FLAVODOXIN"/>
</dbReference>
<dbReference type="Pfam" id="PF03929">
    <property type="entry name" value="PepSY_TM"/>
    <property type="match status" value="1"/>
</dbReference>
<dbReference type="Proteomes" id="UP000294547">
    <property type="component" value="Unassembled WGS sequence"/>
</dbReference>
<name>A0A4R6RKQ4_9HYPH</name>
<dbReference type="InterPro" id="IPR017927">
    <property type="entry name" value="FAD-bd_FR_type"/>
</dbReference>
<dbReference type="PANTHER" id="PTHR19384">
    <property type="entry name" value="NITRIC OXIDE SYNTHASE-RELATED"/>
    <property type="match status" value="1"/>
</dbReference>
<dbReference type="SUPFAM" id="SSF63380">
    <property type="entry name" value="Riboflavin synthase domain-like"/>
    <property type="match status" value="1"/>
</dbReference>
<dbReference type="EC" id="1.6.2.4" evidence="4"/>
<dbReference type="GO" id="GO:0004783">
    <property type="term" value="F:sulfite reductase (NADPH) activity"/>
    <property type="evidence" value="ECO:0007669"/>
    <property type="project" value="TreeGrafter"/>
</dbReference>
<evidence type="ECO:0000256" key="5">
    <source>
        <dbReference type="SAM" id="Phobius"/>
    </source>
</evidence>
<organism evidence="8 9">
    <name type="scientific">Oharaeibacter diazotrophicus</name>
    <dbReference type="NCBI Taxonomy" id="1920512"/>
    <lineage>
        <taxon>Bacteria</taxon>
        <taxon>Pseudomonadati</taxon>
        <taxon>Pseudomonadota</taxon>
        <taxon>Alphaproteobacteria</taxon>
        <taxon>Hyphomicrobiales</taxon>
        <taxon>Pleomorphomonadaceae</taxon>
        <taxon>Oharaeibacter</taxon>
    </lineage>
</organism>
<dbReference type="InterPro" id="IPR029039">
    <property type="entry name" value="Flavoprotein-like_sf"/>
</dbReference>
<dbReference type="PRINTS" id="PR00371">
    <property type="entry name" value="FPNCR"/>
</dbReference>
<evidence type="ECO:0000313" key="9">
    <source>
        <dbReference type="Proteomes" id="UP000294547"/>
    </source>
</evidence>
<evidence type="ECO:0000259" key="6">
    <source>
        <dbReference type="PROSITE" id="PS50902"/>
    </source>
</evidence>
<keyword evidence="1" id="KW-0285">Flavoprotein</keyword>
<keyword evidence="5" id="KW-1133">Transmembrane helix</keyword>
<dbReference type="RefSeq" id="WP_126537528.1">
    <property type="nucleotide sequence ID" value="NZ_BSPM01000008.1"/>
</dbReference>
<sequence>MFRKIHSIPGLAAALLVAVTAATGAVLSVQPALQRLEATVPARGEVTVAALAERVQAALPGVESIERKPSGLIVATWFDPDRPGMATIDPRTGAVTGAYEPSGTVRWITNLHRKLLADDTGRAVVGFGAAAMLLLTLSGTAMLAQRLGGWRRLFGPIRGSASGRLHAELGRAAVAGLVLSAATGLLLSATTFEFLPDGAPAEAAPAEASGGPALPVGELGALKAVDLADLRKLAFPDPGDPTDVVTLTTASGEATVDPATGAVLTAAENDAWQTASQWIYALHTGEGLWWLALVLGASSAVVPVLTGTGLVIWVARRRARPRIAHDAGAQSADTVILVGSEGNSTWGFAATLHAALTAAGHRVHTRAMNDVAVFRHARRVVVLTATYGDGEAPASARRFAERLARLPAAPAPAFAVLGFGDRGFAHYCGFAETVDAALAATGMARLLDLGRIDRQSAQAFSQWGADLGAALGIELALAHVPSRPRTSRLRLVAREDYGLAVDAPTAVLRFAPAEPGPSLHARLFGARLPSFEAGDLVGVLAPGSDVARFYSLASATRDGVLEICVRRHPGGLCSGFLNDLPVGGEIDAFVRANPGFRPAPGSAPVILVGAGTGIGPLAGFIRHNDHRRPMHLWFGARNPASDFLYRQDLDRWLAERRLTGLHTAFSRVATRTHVQDRLEADAETVRTLVAKGAQVMVCGGRDMAAGVAEVIGAALRPLGLTVEALKREGRYVEDVY</sequence>
<dbReference type="GO" id="GO:0005829">
    <property type="term" value="C:cytosol"/>
    <property type="evidence" value="ECO:0007669"/>
    <property type="project" value="TreeGrafter"/>
</dbReference>
<feature type="domain" description="FAD-binding FR-type" evidence="7">
    <location>
        <begin position="484"/>
        <end position="599"/>
    </location>
</feature>
<comment type="caution">
    <text evidence="8">The sequence shown here is derived from an EMBL/GenBank/DDBJ whole genome shotgun (WGS) entry which is preliminary data.</text>
</comment>
<dbReference type="GO" id="GO:0010181">
    <property type="term" value="F:FMN binding"/>
    <property type="evidence" value="ECO:0007669"/>
    <property type="project" value="InterPro"/>
</dbReference>
<dbReference type="PROSITE" id="PS50902">
    <property type="entry name" value="FLAVODOXIN_LIKE"/>
    <property type="match status" value="1"/>
</dbReference>
<dbReference type="GO" id="GO:0050660">
    <property type="term" value="F:flavin adenine dinucleotide binding"/>
    <property type="evidence" value="ECO:0007669"/>
    <property type="project" value="TreeGrafter"/>
</dbReference>
<keyword evidence="9" id="KW-1185">Reference proteome</keyword>
<evidence type="ECO:0000256" key="2">
    <source>
        <dbReference type="ARBA" id="ARBA00022643"/>
    </source>
</evidence>
<reference evidence="8 9" key="1">
    <citation type="submission" date="2019-03" db="EMBL/GenBank/DDBJ databases">
        <title>Genomic Encyclopedia of Type Strains, Phase IV (KMG-IV): sequencing the most valuable type-strain genomes for metagenomic binning, comparative biology and taxonomic classification.</title>
        <authorList>
            <person name="Goeker M."/>
        </authorList>
    </citation>
    <scope>NUCLEOTIDE SEQUENCE [LARGE SCALE GENOMIC DNA]</scope>
    <source>
        <strain evidence="8 9">DSM 102969</strain>
    </source>
</reference>
<dbReference type="InterPro" id="IPR001433">
    <property type="entry name" value="OxRdtase_FAD/NAD-bd"/>
</dbReference>
<dbReference type="InterPro" id="IPR008254">
    <property type="entry name" value="Flavodoxin/NO_synth"/>
</dbReference>
<evidence type="ECO:0000256" key="4">
    <source>
        <dbReference type="ARBA" id="ARBA00023797"/>
    </source>
</evidence>
<keyword evidence="2" id="KW-0288">FMN</keyword>
<dbReference type="InterPro" id="IPR001709">
    <property type="entry name" value="Flavoprot_Pyr_Nucl_cyt_Rdtase"/>
</dbReference>